<feature type="transmembrane region" description="Helical" evidence="8">
    <location>
        <begin position="392"/>
        <end position="412"/>
    </location>
</feature>
<dbReference type="Pfam" id="PF00909">
    <property type="entry name" value="Ammonium_transp"/>
    <property type="match status" value="1"/>
</dbReference>
<protein>
    <recommendedName>
        <fullName evidence="8">Ammonium transporter</fullName>
    </recommendedName>
</protein>
<dbReference type="InterPro" id="IPR029020">
    <property type="entry name" value="Ammonium/urea_transptr"/>
</dbReference>
<comment type="subcellular location">
    <subcellularLocation>
        <location evidence="8">Cell membrane</location>
        <topology evidence="8">Multi-pass membrane protein</topology>
    </subcellularLocation>
    <subcellularLocation>
        <location evidence="1">Membrane</location>
        <topology evidence="1">Multi-pass membrane protein</topology>
    </subcellularLocation>
</comment>
<dbReference type="NCBIfam" id="TIGR00836">
    <property type="entry name" value="amt"/>
    <property type="match status" value="1"/>
</dbReference>
<evidence type="ECO:0000256" key="7">
    <source>
        <dbReference type="ARBA" id="ARBA00023177"/>
    </source>
</evidence>
<feature type="transmembrane region" description="Helical" evidence="8">
    <location>
        <begin position="342"/>
        <end position="363"/>
    </location>
</feature>
<accession>A0ABQ8EXM4</accession>
<feature type="region of interest" description="Disordered" evidence="9">
    <location>
        <begin position="457"/>
        <end position="479"/>
    </location>
</feature>
<evidence type="ECO:0000313" key="11">
    <source>
        <dbReference type="EMBL" id="KAH6588069.1"/>
    </source>
</evidence>
<comment type="caution">
    <text evidence="11">The sequence shown here is derived from an EMBL/GenBank/DDBJ whole genome shotgun (WGS) entry which is preliminary data.</text>
</comment>
<organism evidence="11 12">
    <name type="scientific">Batrachochytrium salamandrivorans</name>
    <dbReference type="NCBI Taxonomy" id="1357716"/>
    <lineage>
        <taxon>Eukaryota</taxon>
        <taxon>Fungi</taxon>
        <taxon>Fungi incertae sedis</taxon>
        <taxon>Chytridiomycota</taxon>
        <taxon>Chytridiomycota incertae sedis</taxon>
        <taxon>Chytridiomycetes</taxon>
        <taxon>Rhizophydiales</taxon>
        <taxon>Rhizophydiales incertae sedis</taxon>
        <taxon>Batrachochytrium</taxon>
    </lineage>
</organism>
<dbReference type="PANTHER" id="PTHR43029:SF10">
    <property type="entry name" value="AMMONIUM TRANSPORTER MEP2"/>
    <property type="match status" value="1"/>
</dbReference>
<keyword evidence="5 8" id="KW-1133">Transmembrane helix</keyword>
<feature type="transmembrane region" description="Helical" evidence="8">
    <location>
        <begin position="290"/>
        <end position="307"/>
    </location>
</feature>
<dbReference type="Gene3D" id="1.10.3430.10">
    <property type="entry name" value="Ammonium transporter AmtB like domains"/>
    <property type="match status" value="1"/>
</dbReference>
<evidence type="ECO:0000313" key="12">
    <source>
        <dbReference type="Proteomes" id="UP001648503"/>
    </source>
</evidence>
<feature type="compositionally biased region" description="Polar residues" evidence="9">
    <location>
        <begin position="457"/>
        <end position="470"/>
    </location>
</feature>
<evidence type="ECO:0000259" key="10">
    <source>
        <dbReference type="Pfam" id="PF00909"/>
    </source>
</evidence>
<keyword evidence="6 8" id="KW-0472">Membrane</keyword>
<feature type="transmembrane region" description="Helical" evidence="8">
    <location>
        <begin position="258"/>
        <end position="278"/>
    </location>
</feature>
<feature type="transmembrane region" description="Helical" evidence="8">
    <location>
        <begin position="137"/>
        <end position="159"/>
    </location>
</feature>
<proteinExistence type="inferred from homology"/>
<evidence type="ECO:0000256" key="5">
    <source>
        <dbReference type="ARBA" id="ARBA00022989"/>
    </source>
</evidence>
<feature type="domain" description="Ammonium transporter AmtB-like" evidence="10">
    <location>
        <begin position="21"/>
        <end position="439"/>
    </location>
</feature>
<dbReference type="InterPro" id="IPR001905">
    <property type="entry name" value="Ammonium_transpt"/>
</dbReference>
<name>A0ABQ8EXM4_9FUNG</name>
<dbReference type="PROSITE" id="PS01219">
    <property type="entry name" value="AMMONIUM_TRANSP"/>
    <property type="match status" value="1"/>
</dbReference>
<feature type="transmembrane region" description="Helical" evidence="8">
    <location>
        <begin position="229"/>
        <end position="246"/>
    </location>
</feature>
<keyword evidence="7 8" id="KW-0924">Ammonia transport</keyword>
<keyword evidence="4 8" id="KW-0812">Transmembrane</keyword>
<gene>
    <name evidence="11" type="ORF">BASA50_010932</name>
</gene>
<dbReference type="Proteomes" id="UP001648503">
    <property type="component" value="Unassembled WGS sequence"/>
</dbReference>
<keyword evidence="12" id="KW-1185">Reference proteome</keyword>
<reference evidence="11 12" key="1">
    <citation type="submission" date="2021-02" db="EMBL/GenBank/DDBJ databases">
        <title>Variation within the Batrachochytrium salamandrivorans European outbreak.</title>
        <authorList>
            <person name="Kelly M."/>
            <person name="Pasmans F."/>
            <person name="Shea T.P."/>
            <person name="Munoz J.F."/>
            <person name="Carranza S."/>
            <person name="Cuomo C.A."/>
            <person name="Martel A."/>
        </authorList>
    </citation>
    <scope>NUCLEOTIDE SEQUENCE [LARGE SCALE GENOMIC DNA]</scope>
    <source>
        <strain evidence="11 12">AMFP18/2</strain>
    </source>
</reference>
<evidence type="ECO:0000256" key="1">
    <source>
        <dbReference type="ARBA" id="ARBA00004141"/>
    </source>
</evidence>
<dbReference type="PANTHER" id="PTHR43029">
    <property type="entry name" value="AMMONIUM TRANSPORTER MEP2"/>
    <property type="match status" value="1"/>
</dbReference>
<dbReference type="EMBL" id="JAFCIX010000545">
    <property type="protein sequence ID" value="KAH6588069.1"/>
    <property type="molecule type" value="Genomic_DNA"/>
</dbReference>
<evidence type="ECO:0000256" key="2">
    <source>
        <dbReference type="ARBA" id="ARBA00005887"/>
    </source>
</evidence>
<evidence type="ECO:0000256" key="8">
    <source>
        <dbReference type="RuleBase" id="RU362002"/>
    </source>
</evidence>
<evidence type="ECO:0000256" key="4">
    <source>
        <dbReference type="ARBA" id="ARBA00022692"/>
    </source>
</evidence>
<sequence length="479" mass="50104">MSSPTPPAATQDPGSASIGLIISCSALVFIMIPGVGLFYSGLSRSKNALSLIMLSILSMAVVIVQWVLFGYSLAFSDSGSPFMGNFAMAGLANVGATPIPVIAPAIPSILFAVFQMQFASITVALIYGAVVERIRLIPALVFAFLWTTLVYDPITYWSWANHGWIRNLGCLTTAAPDHTPCGVGSLDFAGGGPVHVASGFAGLAYCLVVGNRRYININSKGSEFLPHNITNVFIGTALLWFGWFGFNGGSAMAATPRAAMAVAVTLFAAAAGALSWTLVDYINTKKLSGVAFCTGAISGLVCITPAAGFVAPWASLVIGLSAGIGCYYATRIKGIFAFDDSLDAWGVHGVGGMLGSILTGVFAQKTIASLDGTSIDGGWIDGNWIQVGYQTAGTLAIAAWSFIVSCIILYLMNIIPGLELRPTPEEEDAGADYTEMGETSHITETTRMMSMVIPSLSSDVGKDNTSSTPTLKMVATDSL</sequence>
<feature type="transmembrane region" description="Helical" evidence="8">
    <location>
        <begin position="188"/>
        <end position="208"/>
    </location>
</feature>
<dbReference type="InterPro" id="IPR024041">
    <property type="entry name" value="NH4_transpt_AmtB-like_dom"/>
</dbReference>
<evidence type="ECO:0000256" key="9">
    <source>
        <dbReference type="SAM" id="MobiDB-lite"/>
    </source>
</evidence>
<keyword evidence="3 8" id="KW-0813">Transport</keyword>
<feature type="transmembrane region" description="Helical" evidence="8">
    <location>
        <begin position="20"/>
        <end position="39"/>
    </location>
</feature>
<comment type="similarity">
    <text evidence="2 8">Belongs to the ammonia transporter channel (TC 1.A.11.2) family.</text>
</comment>
<dbReference type="InterPro" id="IPR018047">
    <property type="entry name" value="Ammonium_transpt_CS"/>
</dbReference>
<evidence type="ECO:0000256" key="6">
    <source>
        <dbReference type="ARBA" id="ARBA00023136"/>
    </source>
</evidence>
<feature type="transmembrane region" description="Helical" evidence="8">
    <location>
        <begin position="51"/>
        <end position="74"/>
    </location>
</feature>
<dbReference type="SUPFAM" id="SSF111352">
    <property type="entry name" value="Ammonium transporter"/>
    <property type="match status" value="1"/>
</dbReference>
<evidence type="ECO:0000256" key="3">
    <source>
        <dbReference type="ARBA" id="ARBA00022448"/>
    </source>
</evidence>
<feature type="transmembrane region" description="Helical" evidence="8">
    <location>
        <begin position="313"/>
        <end position="330"/>
    </location>
</feature>